<gene>
    <name evidence="9" type="ORF">J3R73_000709</name>
</gene>
<keyword evidence="10" id="KW-1185">Reference proteome</keyword>
<evidence type="ECO:0000259" key="8">
    <source>
        <dbReference type="PROSITE" id="PS50110"/>
    </source>
</evidence>
<dbReference type="PANTHER" id="PTHR43047">
    <property type="entry name" value="TWO-COMPONENT HISTIDINE PROTEIN KINASE"/>
    <property type="match status" value="1"/>
</dbReference>
<dbReference type="PROSITE" id="PS50110">
    <property type="entry name" value="RESPONSE_REGULATORY"/>
    <property type="match status" value="1"/>
</dbReference>
<dbReference type="CDD" id="cd00156">
    <property type="entry name" value="REC"/>
    <property type="match status" value="1"/>
</dbReference>
<dbReference type="PANTHER" id="PTHR43047:SF9">
    <property type="entry name" value="HISTIDINE KINASE"/>
    <property type="match status" value="1"/>
</dbReference>
<dbReference type="Pfam" id="PF12860">
    <property type="entry name" value="PAS_7"/>
    <property type="match status" value="1"/>
</dbReference>
<dbReference type="SUPFAM" id="SSF55874">
    <property type="entry name" value="ATPase domain of HSP90 chaperone/DNA topoisomerase II/histidine kinase"/>
    <property type="match status" value="1"/>
</dbReference>
<protein>
    <recommendedName>
        <fullName evidence="2">histidine kinase</fullName>
        <ecNumber evidence="2">2.7.13.3</ecNumber>
    </recommendedName>
</protein>
<dbReference type="InterPro" id="IPR001789">
    <property type="entry name" value="Sig_transdc_resp-reg_receiver"/>
</dbReference>
<name>A0ABU0F975_9HYPH</name>
<dbReference type="EC" id="2.7.13.3" evidence="2"/>
<dbReference type="SMART" id="SM00387">
    <property type="entry name" value="HATPase_c"/>
    <property type="match status" value="1"/>
</dbReference>
<dbReference type="SMART" id="SM00448">
    <property type="entry name" value="REC"/>
    <property type="match status" value="1"/>
</dbReference>
<dbReference type="SMART" id="SM00388">
    <property type="entry name" value="HisKA"/>
    <property type="match status" value="1"/>
</dbReference>
<dbReference type="InterPro" id="IPR003661">
    <property type="entry name" value="HisK_dim/P_dom"/>
</dbReference>
<organism evidence="9 10">
    <name type="scientific">Labrys monachus</name>
    <dbReference type="NCBI Taxonomy" id="217067"/>
    <lineage>
        <taxon>Bacteria</taxon>
        <taxon>Pseudomonadati</taxon>
        <taxon>Pseudomonadota</taxon>
        <taxon>Alphaproteobacteria</taxon>
        <taxon>Hyphomicrobiales</taxon>
        <taxon>Xanthobacteraceae</taxon>
        <taxon>Labrys</taxon>
    </lineage>
</organism>
<dbReference type="SUPFAM" id="SSF47384">
    <property type="entry name" value="Homodimeric domain of signal transducing histidine kinase"/>
    <property type="match status" value="1"/>
</dbReference>
<dbReference type="PRINTS" id="PR00344">
    <property type="entry name" value="BCTRLSENSOR"/>
</dbReference>
<feature type="domain" description="Histidine kinase" evidence="7">
    <location>
        <begin position="207"/>
        <end position="419"/>
    </location>
</feature>
<dbReference type="InterPro" id="IPR005467">
    <property type="entry name" value="His_kinase_dom"/>
</dbReference>
<dbReference type="EMBL" id="JAUSVK010000001">
    <property type="protein sequence ID" value="MDQ0390917.1"/>
    <property type="molecule type" value="Genomic_DNA"/>
</dbReference>
<dbReference type="CDD" id="cd00082">
    <property type="entry name" value="HisKA"/>
    <property type="match status" value="1"/>
</dbReference>
<evidence type="ECO:0000313" key="10">
    <source>
        <dbReference type="Proteomes" id="UP001237448"/>
    </source>
</evidence>
<dbReference type="InterPro" id="IPR003594">
    <property type="entry name" value="HATPase_dom"/>
</dbReference>
<dbReference type="Pfam" id="PF00512">
    <property type="entry name" value="HisKA"/>
    <property type="match status" value="1"/>
</dbReference>
<dbReference type="InterPro" id="IPR011006">
    <property type="entry name" value="CheY-like_superfamily"/>
</dbReference>
<evidence type="ECO:0000259" key="7">
    <source>
        <dbReference type="PROSITE" id="PS50109"/>
    </source>
</evidence>
<evidence type="ECO:0000256" key="5">
    <source>
        <dbReference type="ARBA" id="ARBA00022777"/>
    </source>
</evidence>
<dbReference type="Gene3D" id="3.40.50.2300">
    <property type="match status" value="1"/>
</dbReference>
<comment type="caution">
    <text evidence="9">The sequence shown here is derived from an EMBL/GenBank/DDBJ whole genome shotgun (WGS) entry which is preliminary data.</text>
</comment>
<dbReference type="InterPro" id="IPR036890">
    <property type="entry name" value="HATPase_C_sf"/>
</dbReference>
<dbReference type="SUPFAM" id="SSF52172">
    <property type="entry name" value="CheY-like"/>
    <property type="match status" value="1"/>
</dbReference>
<dbReference type="Gene3D" id="1.10.287.130">
    <property type="match status" value="1"/>
</dbReference>
<feature type="domain" description="Response regulatory" evidence="8">
    <location>
        <begin position="442"/>
        <end position="557"/>
    </location>
</feature>
<dbReference type="InterPro" id="IPR036097">
    <property type="entry name" value="HisK_dim/P_sf"/>
</dbReference>
<accession>A0ABU0F975</accession>
<evidence type="ECO:0000256" key="2">
    <source>
        <dbReference type="ARBA" id="ARBA00012438"/>
    </source>
</evidence>
<evidence type="ECO:0000256" key="6">
    <source>
        <dbReference type="PROSITE-ProRule" id="PRU00169"/>
    </source>
</evidence>
<keyword evidence="4" id="KW-0808">Transferase</keyword>
<dbReference type="Proteomes" id="UP001237448">
    <property type="component" value="Unassembled WGS sequence"/>
</dbReference>
<evidence type="ECO:0000256" key="3">
    <source>
        <dbReference type="ARBA" id="ARBA00022553"/>
    </source>
</evidence>
<evidence type="ECO:0000256" key="1">
    <source>
        <dbReference type="ARBA" id="ARBA00000085"/>
    </source>
</evidence>
<dbReference type="Pfam" id="PF00072">
    <property type="entry name" value="Response_reg"/>
    <property type="match status" value="1"/>
</dbReference>
<dbReference type="Pfam" id="PF02518">
    <property type="entry name" value="HATPase_c"/>
    <property type="match status" value="1"/>
</dbReference>
<dbReference type="Gene3D" id="3.30.565.10">
    <property type="entry name" value="Histidine kinase-like ATPase, C-terminal domain"/>
    <property type="match status" value="1"/>
</dbReference>
<sequence length="581" mass="63606">MAAVTPSSVSRRSSSSAARRCACIWAMPCASSTSGTGPPRCIMPSAVSARGSPPEVTDVPGSAKGERLDEIFAGLDVAPLGILIWSSDRRLLYANDRFRRSCDLPVEIGMRFEAFIATMAHSGECVLPTEADMWERGQSAAFGSESSEDYLFATGVVLNVTQAPTASGGMTMSFADVTAVKSNERALQFAKETAEATDEAKSRFLRAANHDLRQPLASLKILIYNCIREEDPEHRSDMLHAMGIATSIMEDLLGALLQIGQLDAGRVQPRITSFQLSQLFERLDVQFRHQAREKGLRLVFVPPRATISTDRALLERILSNFVANAVRFTGIGGIVVGCRREANGLRIEVADTGRGIRPEDRERVFDEFFRAEEQRAQKSGLGLGLNIVKRLADLLELPVRLRSEVGRGSIFSVTVPLGNIWHSEANEVEISETVAGEFVGTPVILVEDDDILRQTMTQLLQRWGIDVHAAADEAEAMRLIESGVSPRLIVADYNLKTRMGIDVVDRLRKAIGAEIPAMIVTADAEPRVIESIRNAGLPVLVKPVSPPRLRVLMHNLLFEPSLVNVAGPTAAENRRAFRDQE</sequence>
<feature type="modified residue" description="4-aspartylphosphate" evidence="6">
    <location>
        <position position="492"/>
    </location>
</feature>
<dbReference type="PROSITE" id="PS50109">
    <property type="entry name" value="HIS_KIN"/>
    <property type="match status" value="1"/>
</dbReference>
<keyword evidence="5" id="KW-0418">Kinase</keyword>
<evidence type="ECO:0000256" key="4">
    <source>
        <dbReference type="ARBA" id="ARBA00022679"/>
    </source>
</evidence>
<proteinExistence type="predicted"/>
<dbReference type="InterPro" id="IPR004358">
    <property type="entry name" value="Sig_transdc_His_kin-like_C"/>
</dbReference>
<keyword evidence="3 6" id="KW-0597">Phosphoprotein</keyword>
<evidence type="ECO:0000313" key="9">
    <source>
        <dbReference type="EMBL" id="MDQ0390917.1"/>
    </source>
</evidence>
<comment type="catalytic activity">
    <reaction evidence="1">
        <text>ATP + protein L-histidine = ADP + protein N-phospho-L-histidine.</text>
        <dbReference type="EC" id="2.7.13.3"/>
    </reaction>
</comment>
<reference evidence="9 10" key="1">
    <citation type="submission" date="2023-07" db="EMBL/GenBank/DDBJ databases">
        <title>Genomic Encyclopedia of Type Strains, Phase IV (KMG-IV): sequencing the most valuable type-strain genomes for metagenomic binning, comparative biology and taxonomic classification.</title>
        <authorList>
            <person name="Goeker M."/>
        </authorList>
    </citation>
    <scope>NUCLEOTIDE SEQUENCE [LARGE SCALE GENOMIC DNA]</scope>
    <source>
        <strain evidence="9 10">DSM 5896</strain>
    </source>
</reference>